<dbReference type="InterPro" id="IPR036465">
    <property type="entry name" value="vWFA_dom_sf"/>
</dbReference>
<evidence type="ECO:0000259" key="2">
    <source>
        <dbReference type="PROSITE" id="PS50234"/>
    </source>
</evidence>
<keyword evidence="4" id="KW-1185">Reference proteome</keyword>
<proteinExistence type="predicted"/>
<feature type="signal peptide" evidence="1">
    <location>
        <begin position="1"/>
        <end position="35"/>
    </location>
</feature>
<comment type="caution">
    <text evidence="3">The sequence shown here is derived from an EMBL/GenBank/DDBJ whole genome shotgun (WGS) entry which is preliminary data.</text>
</comment>
<reference evidence="3 4" key="1">
    <citation type="submission" date="2013-11" db="EMBL/GenBank/DDBJ databases">
        <title>Metagenomic analysis of a methanogenic consortium involved in long chain n-alkane degradation.</title>
        <authorList>
            <person name="Davidova I.A."/>
            <person name="Callaghan A.V."/>
            <person name="Wawrik B."/>
            <person name="Pruitt S."/>
            <person name="Marks C."/>
            <person name="Duncan K.E."/>
            <person name="Suflita J.M."/>
        </authorList>
    </citation>
    <scope>NUCLEOTIDE SEQUENCE [LARGE SCALE GENOMIC DNA]</scope>
    <source>
        <strain evidence="3 4">SPR</strain>
    </source>
</reference>
<dbReference type="InterPro" id="IPR002035">
    <property type="entry name" value="VWF_A"/>
</dbReference>
<dbReference type="EMBL" id="AZAC01000009">
    <property type="protein sequence ID" value="KIX14712.1"/>
    <property type="molecule type" value="Genomic_DNA"/>
</dbReference>
<dbReference type="PATRIC" id="fig|1429043.3.peg.1580"/>
<accession>A0A0D2GIS1</accession>
<dbReference type="Proteomes" id="UP000032233">
    <property type="component" value="Unassembled WGS sequence"/>
</dbReference>
<dbReference type="SUPFAM" id="SSF53300">
    <property type="entry name" value="vWA-like"/>
    <property type="match status" value="1"/>
</dbReference>
<keyword evidence="1" id="KW-0732">Signal</keyword>
<sequence>MEKMNRFIRRPFTRAVLFFGLAMVCCLLSHVPAYAAEQKNVVFVLDASGSMWGQIKGTAKIEIAKKVMKDLIQAIPKEFNTGLMAYGHRRKGDCRDIEMLVPLGPHDPRAMIEKVMALKPKGKTPLSASVQKAAKALRHTEQKATVVLVSDGLETCDMDPCALARELAMSGVDFKVHVVGFGLSKGDQERLRCLADQTGGLFLAANDADSLLKALKATVKKVEEPSPPVVENPGTAELKAPASISIASSFKVKWKGPDSRGDFITIAPKGSKDQTHGNYAYTERGNPAQLVAPSEKGDYELRYVHGHSSNVIGRTGIKVTPLTARVKAPASANVATLFDVTWQGPDYEPDYICISLPDQKPGSYKQYTYTRDGSPLKLRAPSEPGTYEVRYILGRGDKLLAKTSIEIKGVTAKVEAPASANVATLFPVTWEGPANDADYICISLPDQKPGSYKQYTYTRDGSPLKLRAPSEPGTYEVRYILGRGDKLLAKTSIEIKGVTAKVEAPASANVASKFSVTWEGPGNDADYICISLPDQKPGAYKQYTYTRDGSPLKLRAPSEPGTYEVRYILGRGDKLLAKAKIEVKGVTASVKAPASANVATLIPVTWEGPGNDADYICISLPDQKPGSYKQYTYTRDGSPLKLRAPSEPGTYEVRYILGRGDKLLAKTKIEIKGVTASVKAPASVKAGGKIKVSWQGPGYESDYICVSEPDQGEGSYKEYTNTREGNPLEVRAPADPGKYEVRYIMSQGSKVLAKTGITVEPVTASIKVPASVKAGGKIKVSWQGPGYESDYICVSEPDQGEGSYKEYTNTREGNPLEVRAPADPGKYEVRYIMSQGSKVLAKTGITVEPVTASLKVPASVKAGGKIKVSWQGPGYGSDYICVSEPDQGPGGYVKYTNTREGNPLEVRAPSKPGDYEVRYIMSQGDKVLAKEPIKVD</sequence>
<dbReference type="AlphaFoldDB" id="A0A0D2GIS1"/>
<dbReference type="SMART" id="SM00327">
    <property type="entry name" value="VWA"/>
    <property type="match status" value="1"/>
</dbReference>
<feature type="chain" id="PRO_5002242868" description="VWFA domain-containing protein" evidence="1">
    <location>
        <begin position="36"/>
        <end position="936"/>
    </location>
</feature>
<dbReference type="Gene3D" id="3.40.50.410">
    <property type="entry name" value="von Willebrand factor, type A domain"/>
    <property type="match status" value="1"/>
</dbReference>
<dbReference type="Pfam" id="PF13519">
    <property type="entry name" value="VWA_2"/>
    <property type="match status" value="1"/>
</dbReference>
<feature type="domain" description="VWFA" evidence="2">
    <location>
        <begin position="40"/>
        <end position="219"/>
    </location>
</feature>
<evidence type="ECO:0000256" key="1">
    <source>
        <dbReference type="SAM" id="SignalP"/>
    </source>
</evidence>
<name>A0A0D2GIS1_9BACT</name>
<dbReference type="OrthoDB" id="9783818at2"/>
<dbReference type="STRING" id="1429043.X474_07420"/>
<gene>
    <name evidence="3" type="ORF">X474_07420</name>
</gene>
<dbReference type="InParanoid" id="A0A0D2GIS1"/>
<evidence type="ECO:0000313" key="4">
    <source>
        <dbReference type="Proteomes" id="UP000032233"/>
    </source>
</evidence>
<dbReference type="PROSITE" id="PS50234">
    <property type="entry name" value="VWFA"/>
    <property type="match status" value="1"/>
</dbReference>
<protein>
    <recommendedName>
        <fullName evidence="2">VWFA domain-containing protein</fullName>
    </recommendedName>
</protein>
<evidence type="ECO:0000313" key="3">
    <source>
        <dbReference type="EMBL" id="KIX14712.1"/>
    </source>
</evidence>
<organism evidence="3 4">
    <name type="scientific">Dethiosulfatarculus sandiegensis</name>
    <dbReference type="NCBI Taxonomy" id="1429043"/>
    <lineage>
        <taxon>Bacteria</taxon>
        <taxon>Pseudomonadati</taxon>
        <taxon>Thermodesulfobacteriota</taxon>
        <taxon>Desulfarculia</taxon>
        <taxon>Desulfarculales</taxon>
        <taxon>Desulfarculaceae</taxon>
        <taxon>Dethiosulfatarculus</taxon>
    </lineage>
</organism>